<feature type="domain" description="RecX first three-helical" evidence="8">
    <location>
        <begin position="16"/>
        <end position="51"/>
    </location>
</feature>
<dbReference type="Proteomes" id="UP000198762">
    <property type="component" value="Unassembled WGS sequence"/>
</dbReference>
<evidence type="ECO:0000256" key="1">
    <source>
        <dbReference type="ARBA" id="ARBA00004496"/>
    </source>
</evidence>
<dbReference type="EMBL" id="FOHZ01000026">
    <property type="protein sequence ID" value="SET81037.1"/>
    <property type="molecule type" value="Genomic_DNA"/>
</dbReference>
<dbReference type="Pfam" id="PF21982">
    <property type="entry name" value="RecX_HTH1"/>
    <property type="match status" value="1"/>
</dbReference>
<evidence type="ECO:0000256" key="3">
    <source>
        <dbReference type="ARBA" id="ARBA00018111"/>
    </source>
</evidence>
<dbReference type="InterPro" id="IPR053926">
    <property type="entry name" value="RecX_HTH_1st"/>
</dbReference>
<gene>
    <name evidence="5" type="primary">recX</name>
    <name evidence="9" type="ORF">SAMN04487962_12625</name>
</gene>
<comment type="function">
    <text evidence="5">Modulates RecA activity.</text>
</comment>
<comment type="similarity">
    <text evidence="2 5">Belongs to the RecX family.</text>
</comment>
<protein>
    <recommendedName>
        <fullName evidence="3 5">Regulatory protein RecX</fullName>
    </recommendedName>
</protein>
<reference evidence="10" key="1">
    <citation type="submission" date="2016-10" db="EMBL/GenBank/DDBJ databases">
        <authorList>
            <person name="Varghese N."/>
            <person name="Submissions S."/>
        </authorList>
    </citation>
    <scope>NUCLEOTIDE SEQUENCE [LARGE SCALE GENOMIC DNA]</scope>
    <source>
        <strain evidence="10">CGMCC 1.6489</strain>
    </source>
</reference>
<dbReference type="InterPro" id="IPR036388">
    <property type="entry name" value="WH-like_DNA-bd_sf"/>
</dbReference>
<dbReference type="PANTHER" id="PTHR33602">
    <property type="entry name" value="REGULATORY PROTEIN RECX FAMILY PROTEIN"/>
    <property type="match status" value="1"/>
</dbReference>
<dbReference type="Gene3D" id="1.10.10.10">
    <property type="entry name" value="Winged helix-like DNA-binding domain superfamily/Winged helix DNA-binding domain"/>
    <property type="match status" value="3"/>
</dbReference>
<evidence type="ECO:0000256" key="4">
    <source>
        <dbReference type="ARBA" id="ARBA00022490"/>
    </source>
</evidence>
<sequence>MANQDKKKDPNQQAPEIALRLLARREHSRFELTMKLRQRRVDARVIEDVLDDFEDKGWLSDDRFAEVFVRQRMDAGYGPLKILADLQQRGINRVPSELDVVPDSQWVARAVQLRDRRFGLGDISGDWSERQRQGGFLARRGFSGDQVEQALGKVRVSEE</sequence>
<evidence type="ECO:0000313" key="9">
    <source>
        <dbReference type="EMBL" id="SET81037.1"/>
    </source>
</evidence>
<dbReference type="InterPro" id="IPR053925">
    <property type="entry name" value="RecX_HTH_3rd"/>
</dbReference>
<organism evidence="9 10">
    <name type="scientific">Marinobacter segnicrescens</name>
    <dbReference type="NCBI Taxonomy" id="430453"/>
    <lineage>
        <taxon>Bacteria</taxon>
        <taxon>Pseudomonadati</taxon>
        <taxon>Pseudomonadota</taxon>
        <taxon>Gammaproteobacteria</taxon>
        <taxon>Pseudomonadales</taxon>
        <taxon>Marinobacteraceae</taxon>
        <taxon>Marinobacter</taxon>
    </lineage>
</organism>
<dbReference type="InterPro" id="IPR053924">
    <property type="entry name" value="RecX_HTH_2nd"/>
</dbReference>
<keyword evidence="4 5" id="KW-0963">Cytoplasm</keyword>
<evidence type="ECO:0000259" key="6">
    <source>
        <dbReference type="Pfam" id="PF02631"/>
    </source>
</evidence>
<evidence type="ECO:0000313" key="10">
    <source>
        <dbReference type="Proteomes" id="UP000198762"/>
    </source>
</evidence>
<evidence type="ECO:0000256" key="2">
    <source>
        <dbReference type="ARBA" id="ARBA00009695"/>
    </source>
</evidence>
<proteinExistence type="inferred from homology"/>
<dbReference type="GO" id="GO:0005737">
    <property type="term" value="C:cytoplasm"/>
    <property type="evidence" value="ECO:0007669"/>
    <property type="project" value="UniProtKB-SubCell"/>
</dbReference>
<dbReference type="GO" id="GO:0006282">
    <property type="term" value="P:regulation of DNA repair"/>
    <property type="evidence" value="ECO:0007669"/>
    <property type="project" value="UniProtKB-UniRule"/>
</dbReference>
<feature type="domain" description="RecX second three-helical" evidence="6">
    <location>
        <begin position="60"/>
        <end position="93"/>
    </location>
</feature>
<dbReference type="Pfam" id="PF02631">
    <property type="entry name" value="RecX_HTH2"/>
    <property type="match status" value="1"/>
</dbReference>
<accession>A0A1I0HDI0</accession>
<dbReference type="InterPro" id="IPR003783">
    <property type="entry name" value="Regulatory_RecX"/>
</dbReference>
<name>A0A1I0HDI0_9GAMM</name>
<evidence type="ECO:0000256" key="5">
    <source>
        <dbReference type="HAMAP-Rule" id="MF_01114"/>
    </source>
</evidence>
<keyword evidence="10" id="KW-1185">Reference proteome</keyword>
<dbReference type="OrthoDB" id="7066780at2"/>
<feature type="domain" description="RecX third three-helical" evidence="7">
    <location>
        <begin position="105"/>
        <end position="151"/>
    </location>
</feature>
<dbReference type="PANTHER" id="PTHR33602:SF1">
    <property type="entry name" value="REGULATORY PROTEIN RECX FAMILY PROTEIN"/>
    <property type="match status" value="1"/>
</dbReference>
<dbReference type="HAMAP" id="MF_01114">
    <property type="entry name" value="RecX"/>
    <property type="match status" value="1"/>
</dbReference>
<comment type="subcellular location">
    <subcellularLocation>
        <location evidence="1 5">Cytoplasm</location>
    </subcellularLocation>
</comment>
<dbReference type="RefSeq" id="WP_091854476.1">
    <property type="nucleotide sequence ID" value="NZ_FOHZ01000026.1"/>
</dbReference>
<evidence type="ECO:0000259" key="7">
    <source>
        <dbReference type="Pfam" id="PF21981"/>
    </source>
</evidence>
<dbReference type="STRING" id="430453.SAMN04487962_12625"/>
<dbReference type="Pfam" id="PF21981">
    <property type="entry name" value="RecX_HTH3"/>
    <property type="match status" value="1"/>
</dbReference>
<dbReference type="AlphaFoldDB" id="A0A1I0HDI0"/>
<evidence type="ECO:0000259" key="8">
    <source>
        <dbReference type="Pfam" id="PF21982"/>
    </source>
</evidence>